<comment type="caution">
    <text evidence="3">The sequence shown here is derived from an EMBL/GenBank/DDBJ whole genome shotgun (WGS) entry which is preliminary data.</text>
</comment>
<dbReference type="InterPro" id="IPR023210">
    <property type="entry name" value="NADP_OxRdtase_dom"/>
</dbReference>
<keyword evidence="4" id="KW-1185">Reference proteome</keyword>
<proteinExistence type="predicted"/>
<dbReference type="EMBL" id="LGRN01000038">
    <property type="protein sequence ID" value="OJD18327.1"/>
    <property type="molecule type" value="Genomic_DNA"/>
</dbReference>
<dbReference type="Proteomes" id="UP000182235">
    <property type="component" value="Unassembled WGS sequence"/>
</dbReference>
<feature type="domain" description="NADP-dependent oxidoreductase" evidence="2">
    <location>
        <begin position="10"/>
        <end position="134"/>
    </location>
</feature>
<dbReference type="GO" id="GO:0016491">
    <property type="term" value="F:oxidoreductase activity"/>
    <property type="evidence" value="ECO:0007669"/>
    <property type="project" value="UniProtKB-KW"/>
</dbReference>
<accession>A0A1J9QQ66</accession>
<dbReference type="Gene3D" id="3.20.20.100">
    <property type="entry name" value="NADP-dependent oxidoreductase domain"/>
    <property type="match status" value="1"/>
</dbReference>
<gene>
    <name evidence="3" type="ORF">AJ78_01640</name>
</gene>
<feature type="domain" description="NADP-dependent oxidoreductase" evidence="2">
    <location>
        <begin position="175"/>
        <end position="269"/>
    </location>
</feature>
<reference evidence="3 4" key="1">
    <citation type="submission" date="2015-07" db="EMBL/GenBank/DDBJ databases">
        <title>Emmonsia species relationships and genome sequence.</title>
        <authorList>
            <consortium name="The Broad Institute Genomics Platform"/>
            <person name="Cuomo C.A."/>
            <person name="Munoz J.F."/>
            <person name="Imamovic A."/>
            <person name="Priest M.E."/>
            <person name="Young S."/>
            <person name="Clay O.K."/>
            <person name="McEwen J.G."/>
        </authorList>
    </citation>
    <scope>NUCLEOTIDE SEQUENCE [LARGE SCALE GENOMIC DNA]</scope>
    <source>
        <strain evidence="3 4">UAMH 9510</strain>
    </source>
</reference>
<evidence type="ECO:0000313" key="3">
    <source>
        <dbReference type="EMBL" id="OJD18327.1"/>
    </source>
</evidence>
<dbReference type="AlphaFoldDB" id="A0A1J9QQ66"/>
<dbReference type="Pfam" id="PF00248">
    <property type="entry name" value="Aldo_ket_red"/>
    <property type="match status" value="2"/>
</dbReference>
<name>A0A1J9QQ66_9EURO</name>
<dbReference type="PANTHER" id="PTHR43147">
    <property type="entry name" value="PROTEIN TAS"/>
    <property type="match status" value="1"/>
</dbReference>
<protein>
    <recommendedName>
        <fullName evidence="2">NADP-dependent oxidoreductase domain-containing protein</fullName>
    </recommendedName>
</protein>
<dbReference type="PANTHER" id="PTHR43147:SF2">
    <property type="entry name" value="NADP-DEPENDENT OXIDOREDUCTASE DOMAIN-CONTAINING PROTEIN"/>
    <property type="match status" value="1"/>
</dbReference>
<dbReference type="SUPFAM" id="SSF51430">
    <property type="entry name" value="NAD(P)-linked oxidoreductase"/>
    <property type="match status" value="1"/>
</dbReference>
<evidence type="ECO:0000259" key="2">
    <source>
        <dbReference type="Pfam" id="PF00248"/>
    </source>
</evidence>
<dbReference type="OrthoDB" id="686384at2759"/>
<organism evidence="3 4">
    <name type="scientific">Emergomyces pasteurianus Ep9510</name>
    <dbReference type="NCBI Taxonomy" id="1447872"/>
    <lineage>
        <taxon>Eukaryota</taxon>
        <taxon>Fungi</taxon>
        <taxon>Dikarya</taxon>
        <taxon>Ascomycota</taxon>
        <taxon>Pezizomycotina</taxon>
        <taxon>Eurotiomycetes</taxon>
        <taxon>Eurotiomycetidae</taxon>
        <taxon>Onygenales</taxon>
        <taxon>Ajellomycetaceae</taxon>
        <taxon>Emergomyces</taxon>
    </lineage>
</organism>
<dbReference type="InterPro" id="IPR036812">
    <property type="entry name" value="NAD(P)_OxRdtase_dom_sf"/>
</dbReference>
<evidence type="ECO:0000313" key="4">
    <source>
        <dbReference type="Proteomes" id="UP000182235"/>
    </source>
</evidence>
<evidence type="ECO:0000256" key="1">
    <source>
        <dbReference type="ARBA" id="ARBA00023002"/>
    </source>
</evidence>
<keyword evidence="1" id="KW-0560">Oxidoreductase</keyword>
<dbReference type="VEuPathDB" id="FungiDB:AJ78_01640"/>
<sequence length="291" mass="33216">MLSKFQNNTNAGFTAFDMADHYGDAEIVRGQFRSAYLGPKSIFCATKYCVFEPITVTEYGMRDAASQRLANINPDKIDLLQFHWHDYNNSQYTRALQLLQADERVTVLGRCNFDTKRMEEIINAGVKVATNQVQDTLPPLLCPPCSPSLSSPHLPPSVVRRFPLQKMDRKRRARPIWPRHDPQSPKVPRKINIWGFWLLFQTLLRTLSTIGRKHNVSVSAVAVRWVLDFSYVGAVIVSACMGVSEHTEDNLAVYGWRLDGEDKRMLDEVLSGSRRGEMFRDMGDCGAEYRR</sequence>
<dbReference type="STRING" id="1447872.A0A1J9QQ66"/>